<dbReference type="Pfam" id="PF01435">
    <property type="entry name" value="Peptidase_M48"/>
    <property type="match status" value="1"/>
</dbReference>
<evidence type="ECO:0000256" key="7">
    <source>
        <dbReference type="ARBA" id="ARBA00022989"/>
    </source>
</evidence>
<evidence type="ECO:0000256" key="2">
    <source>
        <dbReference type="ARBA" id="ARBA00022670"/>
    </source>
</evidence>
<dbReference type="GO" id="GO:0046872">
    <property type="term" value="F:metal ion binding"/>
    <property type="evidence" value="ECO:0007669"/>
    <property type="project" value="UniProtKB-KW"/>
</dbReference>
<dbReference type="Proteomes" id="UP000000822">
    <property type="component" value="Chromosome"/>
</dbReference>
<dbReference type="PhylomeDB" id="Q8ETU9"/>
<evidence type="ECO:0000313" key="14">
    <source>
        <dbReference type="Proteomes" id="UP000000822"/>
    </source>
</evidence>
<dbReference type="RefSeq" id="WP_011064557.1">
    <property type="nucleotide sequence ID" value="NC_004193.1"/>
</dbReference>
<feature type="transmembrane region" description="Helical" evidence="11">
    <location>
        <begin position="138"/>
        <end position="159"/>
    </location>
</feature>
<dbReference type="GO" id="GO:0004222">
    <property type="term" value="F:metalloendopeptidase activity"/>
    <property type="evidence" value="ECO:0007669"/>
    <property type="project" value="InterPro"/>
</dbReference>
<evidence type="ECO:0000313" key="13">
    <source>
        <dbReference type="EMBL" id="BAC12112.1"/>
    </source>
</evidence>
<keyword evidence="2 10" id="KW-0645">Protease</keyword>
<evidence type="ECO:0000256" key="3">
    <source>
        <dbReference type="ARBA" id="ARBA00022692"/>
    </source>
</evidence>
<dbReference type="InterPro" id="IPR001915">
    <property type="entry name" value="Peptidase_M48"/>
</dbReference>
<organism evidence="13 14">
    <name type="scientific">Oceanobacillus iheyensis (strain DSM 14371 / CIP 107618 / JCM 11309 / KCTC 3954 / HTE831)</name>
    <dbReference type="NCBI Taxonomy" id="221109"/>
    <lineage>
        <taxon>Bacteria</taxon>
        <taxon>Bacillati</taxon>
        <taxon>Bacillota</taxon>
        <taxon>Bacilli</taxon>
        <taxon>Bacillales</taxon>
        <taxon>Bacillaceae</taxon>
        <taxon>Oceanobacillus</taxon>
    </lineage>
</organism>
<comment type="cofactor">
    <cofactor evidence="10">
        <name>Zn(2+)</name>
        <dbReference type="ChEBI" id="CHEBI:29105"/>
    </cofactor>
    <text evidence="10">Binds 1 zinc ion per subunit.</text>
</comment>
<reference evidence="13 14" key="1">
    <citation type="journal article" date="2001" name="FEMS Microbiol. Lett.">
        <title>Oceanobacillus iheyensis gen. nov., sp. nov., a deep-sea extremely halotolerant and alkaliphilic species isolated from a depth of 1050 m on the Iheya Ridge.</title>
        <authorList>
            <person name="Lu J."/>
            <person name="Nogi Y."/>
            <person name="Takami H."/>
        </authorList>
    </citation>
    <scope>NUCLEOTIDE SEQUENCE [LARGE SCALE GENOMIC DNA]</scope>
    <source>
        <strain evidence="14">DSM 14371 / CIP 107618 / JCM 11309 / KCTC 3954 / HTE831</strain>
    </source>
</reference>
<evidence type="ECO:0000256" key="9">
    <source>
        <dbReference type="ARBA" id="ARBA00023136"/>
    </source>
</evidence>
<keyword evidence="6 10" id="KW-0862">Zinc</keyword>
<dbReference type="HOGENOM" id="CLU_100885_0_0_9"/>
<keyword evidence="1" id="KW-1003">Cell membrane</keyword>
<evidence type="ECO:0000256" key="8">
    <source>
        <dbReference type="ARBA" id="ARBA00023049"/>
    </source>
</evidence>
<proteinExistence type="inferred from homology"/>
<gene>
    <name evidence="13" type="ordered locus">OB0156</name>
</gene>
<keyword evidence="14" id="KW-1185">Reference proteome</keyword>
<dbReference type="eggNOG" id="COG0501">
    <property type="taxonomic scope" value="Bacteria"/>
</dbReference>
<evidence type="ECO:0000256" key="5">
    <source>
        <dbReference type="ARBA" id="ARBA00022801"/>
    </source>
</evidence>
<dbReference type="STRING" id="221109.gene:10732346"/>
<evidence type="ECO:0000259" key="12">
    <source>
        <dbReference type="Pfam" id="PF01435"/>
    </source>
</evidence>
<dbReference type="OrthoDB" id="9810445at2"/>
<comment type="similarity">
    <text evidence="10">Belongs to the peptidase M48 family.</text>
</comment>
<dbReference type="GO" id="GO:0006508">
    <property type="term" value="P:proteolysis"/>
    <property type="evidence" value="ECO:0007669"/>
    <property type="project" value="UniProtKB-KW"/>
</dbReference>
<reference evidence="13 14" key="2">
    <citation type="journal article" date="2002" name="Nucleic Acids Res.">
        <title>Genome sequence of Oceanobacillus iheyensis isolated from the Iheya Ridge and its unexpected adaptive capabilities to extreme environments.</title>
        <authorList>
            <person name="Takami H."/>
            <person name="Takaki Y."/>
            <person name="Uchiyama I."/>
        </authorList>
    </citation>
    <scope>NUCLEOTIDE SEQUENCE [LARGE SCALE GENOMIC DNA]</scope>
    <source>
        <strain evidence="14">DSM 14371 / CIP 107618 / JCM 11309 / KCTC 3954 / HTE831</strain>
    </source>
</reference>
<dbReference type="KEGG" id="oih:OB0156"/>
<feature type="transmembrane region" description="Helical" evidence="11">
    <location>
        <begin position="165"/>
        <end position="186"/>
    </location>
</feature>
<evidence type="ECO:0000256" key="10">
    <source>
        <dbReference type="RuleBase" id="RU003983"/>
    </source>
</evidence>
<evidence type="ECO:0000256" key="11">
    <source>
        <dbReference type="SAM" id="Phobius"/>
    </source>
</evidence>
<dbReference type="AlphaFoldDB" id="Q8ETU9"/>
<feature type="domain" description="Peptidase M48" evidence="12">
    <location>
        <begin position="97"/>
        <end position="242"/>
    </location>
</feature>
<dbReference type="EMBL" id="BA000028">
    <property type="protein sequence ID" value="BAC12112.1"/>
    <property type="molecule type" value="Genomic_DNA"/>
</dbReference>
<dbReference type="InterPro" id="IPR050083">
    <property type="entry name" value="HtpX_protease"/>
</dbReference>
<keyword evidence="3 11" id="KW-0812">Transmembrane</keyword>
<sequence length="244" mass="28180">MRVLQIISVLLLLLTSTLKLSIIDIPLDDNIIHYFFNASIILTGFSVMFPIVSYFRIKKLKIERDGHLTLILNEMVSEQNTEVFISRQLNNVVTLFKNKQQIIICGKPILELLDNSQVKFLLAHEYFHIKKNHLIKNILSFTFAISGVPILLLIISPFLISRISILWVLIIAFIVYISCFIFHFIFSQRREFAADKYASFIVDSEVAKNTLSILKKHALVPEKSYNIFETHPSLNKRIEKVASK</sequence>
<accession>Q8ETU9</accession>
<dbReference type="PANTHER" id="PTHR43221">
    <property type="entry name" value="PROTEASE HTPX"/>
    <property type="match status" value="1"/>
</dbReference>
<keyword evidence="4" id="KW-0479">Metal-binding</keyword>
<protein>
    <submittedName>
        <fullName evidence="13">Hypothetical conserved protein</fullName>
    </submittedName>
</protein>
<keyword evidence="5 10" id="KW-0378">Hydrolase</keyword>
<feature type="transmembrane region" description="Helical" evidence="11">
    <location>
        <begin position="31"/>
        <end position="55"/>
    </location>
</feature>
<keyword evidence="7 11" id="KW-1133">Transmembrane helix</keyword>
<evidence type="ECO:0000256" key="6">
    <source>
        <dbReference type="ARBA" id="ARBA00022833"/>
    </source>
</evidence>
<name>Q8ETU9_OCEIH</name>
<evidence type="ECO:0000256" key="4">
    <source>
        <dbReference type="ARBA" id="ARBA00022723"/>
    </source>
</evidence>
<dbReference type="PANTHER" id="PTHR43221:SF2">
    <property type="entry name" value="PROTEASE HTPX HOMOLOG"/>
    <property type="match status" value="1"/>
</dbReference>
<evidence type="ECO:0000256" key="1">
    <source>
        <dbReference type="ARBA" id="ARBA00022475"/>
    </source>
</evidence>
<dbReference type="Gene3D" id="3.30.2010.10">
    <property type="entry name" value="Metalloproteases ('zincins'), catalytic domain"/>
    <property type="match status" value="1"/>
</dbReference>
<keyword evidence="9 11" id="KW-0472">Membrane</keyword>
<keyword evidence="8 10" id="KW-0482">Metalloprotease</keyword>